<dbReference type="InterPro" id="IPR011047">
    <property type="entry name" value="Quinoprotein_ADH-like_sf"/>
</dbReference>
<evidence type="ECO:0000313" key="6">
    <source>
        <dbReference type="Proteomes" id="UP000295709"/>
    </source>
</evidence>
<reference evidence="4 6" key="2">
    <citation type="submission" date="2019-03" db="EMBL/GenBank/DDBJ databases">
        <title>Genomic Encyclopedia of Archaeal and Bacterial Type Strains, Phase II (KMG-II): from individual species to whole genera.</title>
        <authorList>
            <person name="Goeker M."/>
        </authorList>
    </citation>
    <scope>NUCLEOTIDE SEQUENCE [LARGE SCALE GENOMIC DNA]</scope>
    <source>
        <strain evidence="4 6">DSM 15235</strain>
    </source>
</reference>
<comment type="caution">
    <text evidence="3">The sequence shown here is derived from an EMBL/GenBank/DDBJ whole genome shotgun (WGS) entry which is preliminary data.</text>
</comment>
<dbReference type="Gene3D" id="2.130.10.10">
    <property type="entry name" value="YVTN repeat-like/Quinoprotein amine dehydrogenase"/>
    <property type="match status" value="1"/>
</dbReference>
<dbReference type="RefSeq" id="WP_123262683.1">
    <property type="nucleotide sequence ID" value="NZ_RJTX01000002.1"/>
</dbReference>
<evidence type="ECO:0000313" key="3">
    <source>
        <dbReference type="EMBL" id="ROH97461.1"/>
    </source>
</evidence>
<reference evidence="3 5" key="1">
    <citation type="submission" date="2018-11" db="EMBL/GenBank/DDBJ databases">
        <title>Proposal to divide the Flavobacteriaceae and reorganize its genera based on Amino Acid Identity values calculated from whole genome sequences.</title>
        <authorList>
            <person name="Nicholson A.C."/>
            <person name="Gulvik C.A."/>
            <person name="Whitney A.M."/>
            <person name="Humrighouse B.W."/>
            <person name="Bell M."/>
            <person name="Holmes B."/>
            <person name="Steigerwalt A."/>
            <person name="Villarma A."/>
            <person name="Sheth M."/>
            <person name="Batra D."/>
            <person name="Pryor J."/>
            <person name="Bernardet J.-F."/>
            <person name="Hugo C."/>
            <person name="Kampfer P."/>
            <person name="Newman J."/>
            <person name="Mcquiston J.R."/>
        </authorList>
    </citation>
    <scope>NUCLEOTIDE SEQUENCE [LARGE SCALE GENOMIC DNA]</scope>
    <source>
        <strain evidence="3 5">DSM 15235</strain>
    </source>
</reference>
<dbReference type="EMBL" id="RJTX01000002">
    <property type="protein sequence ID" value="ROH97461.1"/>
    <property type="molecule type" value="Genomic_DNA"/>
</dbReference>
<proteinExistence type="predicted"/>
<keyword evidence="6" id="KW-1185">Reference proteome</keyword>
<name>A0A3N0VXF0_9FLAO</name>
<organism evidence="3 5">
    <name type="scientific">Chryseobacterium daecheongense</name>
    <dbReference type="NCBI Taxonomy" id="192389"/>
    <lineage>
        <taxon>Bacteria</taxon>
        <taxon>Pseudomonadati</taxon>
        <taxon>Bacteroidota</taxon>
        <taxon>Flavobacteriia</taxon>
        <taxon>Flavobacteriales</taxon>
        <taxon>Weeksellaceae</taxon>
        <taxon>Chryseobacterium group</taxon>
        <taxon>Chryseobacterium</taxon>
    </lineage>
</organism>
<keyword evidence="1" id="KW-0732">Signal</keyword>
<evidence type="ECO:0000256" key="1">
    <source>
        <dbReference type="ARBA" id="ARBA00022729"/>
    </source>
</evidence>
<evidence type="ECO:0000313" key="4">
    <source>
        <dbReference type="EMBL" id="TDX93393.1"/>
    </source>
</evidence>
<dbReference type="InterPro" id="IPR026444">
    <property type="entry name" value="Secre_tail"/>
</dbReference>
<protein>
    <submittedName>
        <fullName evidence="4">Secreted protein (Por secretion system target)</fullName>
    </submittedName>
    <submittedName>
        <fullName evidence="3">T9SS C-terminal target domain-containing protein</fullName>
    </submittedName>
</protein>
<dbReference type="SUPFAM" id="SSF50998">
    <property type="entry name" value="Quinoprotein alcohol dehydrogenase-like"/>
    <property type="match status" value="1"/>
</dbReference>
<dbReference type="AlphaFoldDB" id="A0A3N0VXF0"/>
<dbReference type="Proteomes" id="UP000295709">
    <property type="component" value="Unassembled WGS sequence"/>
</dbReference>
<dbReference type="Pfam" id="PF18962">
    <property type="entry name" value="Por_Secre_tail"/>
    <property type="match status" value="1"/>
</dbReference>
<dbReference type="EMBL" id="SOQW01000002">
    <property type="protein sequence ID" value="TDX93393.1"/>
    <property type="molecule type" value="Genomic_DNA"/>
</dbReference>
<evidence type="ECO:0000313" key="5">
    <source>
        <dbReference type="Proteomes" id="UP000269375"/>
    </source>
</evidence>
<evidence type="ECO:0000259" key="2">
    <source>
        <dbReference type="Pfam" id="PF18962"/>
    </source>
</evidence>
<accession>A0A3N0VXF0</accession>
<sequence>MNLFSKKIFWGVFFISIKLCSQQFYVNSIIGNNTNKVFKLDVSNSNEIDEPFCPPNMGTYPETYTDIAIDGSNNIYYVTSTGRLYRKNSSTSNCDYLGDFTLTNASITSLISDSGKYLYGSGSPNKLYRYDISTGTFTDLGNLPTGQFSAGDLFFYEGRLFLCTLTGILEINLANPSQSCPFMNLGSSNIYAAFSVNYGTHSKVYVIRTFFADSAMYELDMVNHQLGPSIKTFNHKVNGAAGIYDLTSTEATCTPTPLAVRETDASGIYFNVLNPVKNTIICDTNIDRREILAIQLFDNSGRLIKDFSGQNQIERFDVSGVLKGNYLLTVTTKKGQTYTKKIIISS</sequence>
<dbReference type="OrthoDB" id="1243009at2"/>
<gene>
    <name evidence="4" type="ORF">BCF50_2371</name>
    <name evidence="3" type="ORF">EGI05_08655</name>
</gene>
<dbReference type="NCBIfam" id="TIGR04183">
    <property type="entry name" value="Por_Secre_tail"/>
    <property type="match status" value="1"/>
</dbReference>
<dbReference type="Proteomes" id="UP000269375">
    <property type="component" value="Unassembled WGS sequence"/>
</dbReference>
<feature type="domain" description="Secretion system C-terminal sorting" evidence="2">
    <location>
        <begin position="274"/>
        <end position="344"/>
    </location>
</feature>
<dbReference type="InterPro" id="IPR015943">
    <property type="entry name" value="WD40/YVTN_repeat-like_dom_sf"/>
</dbReference>